<proteinExistence type="predicted"/>
<sequence length="110" mass="12367">IARLRAALAASEARAEAAESELAQTRAVVSTSEAMIKHLRLEIAKLRREQYGHSSERRVRLIDQMELQLEELEAAATEHEIAAEKVAKTTTVAGFERRRPARKPFPEHLP</sequence>
<keyword evidence="4" id="KW-1185">Reference proteome</keyword>
<organism evidence="3 4">
    <name type="scientific">Maritimibacter harenae</name>
    <dbReference type="NCBI Taxonomy" id="2606218"/>
    <lineage>
        <taxon>Bacteria</taxon>
        <taxon>Pseudomonadati</taxon>
        <taxon>Pseudomonadota</taxon>
        <taxon>Alphaproteobacteria</taxon>
        <taxon>Rhodobacterales</taxon>
        <taxon>Roseobacteraceae</taxon>
        <taxon>Maritimibacter</taxon>
    </lineage>
</organism>
<dbReference type="InterPro" id="IPR024463">
    <property type="entry name" value="Transposase_TnpC_homeodom"/>
</dbReference>
<comment type="caution">
    <text evidence="3">The sequence shown here is derived from an EMBL/GenBank/DDBJ whole genome shotgun (WGS) entry which is preliminary data.</text>
</comment>
<feature type="domain" description="Transposase TnpC homeodomain" evidence="2">
    <location>
        <begin position="38"/>
        <end position="110"/>
    </location>
</feature>
<feature type="non-terminal residue" evidence="3">
    <location>
        <position position="110"/>
    </location>
</feature>
<evidence type="ECO:0000313" key="4">
    <source>
        <dbReference type="Proteomes" id="UP000467322"/>
    </source>
</evidence>
<dbReference type="Proteomes" id="UP000467322">
    <property type="component" value="Unassembled WGS sequence"/>
</dbReference>
<evidence type="ECO:0000256" key="1">
    <source>
        <dbReference type="SAM" id="Coils"/>
    </source>
</evidence>
<dbReference type="Pfam" id="PF13007">
    <property type="entry name" value="LZ_Tnp_IS66"/>
    <property type="match status" value="1"/>
</dbReference>
<reference evidence="3 4" key="1">
    <citation type="submission" date="2019-12" db="EMBL/GenBank/DDBJ databases">
        <title>Maritimibacter sp. nov. sp. isolated from sea sand.</title>
        <authorList>
            <person name="Kim J."/>
            <person name="Jeong S.E."/>
            <person name="Jung H.S."/>
            <person name="Jeon C.O."/>
        </authorList>
    </citation>
    <scope>NUCLEOTIDE SEQUENCE [LARGE SCALE GENOMIC DNA]</scope>
    <source>
        <strain evidence="3 4">DP07</strain>
    </source>
</reference>
<feature type="coiled-coil region" evidence="1">
    <location>
        <begin position="1"/>
        <end position="89"/>
    </location>
</feature>
<name>A0A845MC51_9RHOB</name>
<dbReference type="EMBL" id="WTUX01000043">
    <property type="protein sequence ID" value="MZR15361.1"/>
    <property type="molecule type" value="Genomic_DNA"/>
</dbReference>
<accession>A0A845MC51</accession>
<protein>
    <submittedName>
        <fullName evidence="3">IS66 family transposase</fullName>
    </submittedName>
</protein>
<evidence type="ECO:0000259" key="2">
    <source>
        <dbReference type="Pfam" id="PF13007"/>
    </source>
</evidence>
<gene>
    <name evidence="3" type="ORF">GQE99_20270</name>
</gene>
<feature type="non-terminal residue" evidence="3">
    <location>
        <position position="1"/>
    </location>
</feature>
<evidence type="ECO:0000313" key="3">
    <source>
        <dbReference type="EMBL" id="MZR15361.1"/>
    </source>
</evidence>
<dbReference type="AlphaFoldDB" id="A0A845MC51"/>
<keyword evidence="1" id="KW-0175">Coiled coil</keyword>